<protein>
    <recommendedName>
        <fullName evidence="1">PASTA domain-containing protein</fullName>
    </recommendedName>
</protein>
<feature type="non-terminal residue" evidence="2">
    <location>
        <position position="1"/>
    </location>
</feature>
<dbReference type="InterPro" id="IPR005543">
    <property type="entry name" value="PASTA_dom"/>
</dbReference>
<evidence type="ECO:0000313" key="2">
    <source>
        <dbReference type="EMBL" id="SVB06670.1"/>
    </source>
</evidence>
<dbReference type="Pfam" id="PF03793">
    <property type="entry name" value="PASTA"/>
    <property type="match status" value="1"/>
</dbReference>
<proteinExistence type="predicted"/>
<dbReference type="SMART" id="SM00740">
    <property type="entry name" value="PASTA"/>
    <property type="match status" value="1"/>
</dbReference>
<dbReference type="EMBL" id="UINC01027430">
    <property type="protein sequence ID" value="SVB06670.1"/>
    <property type="molecule type" value="Genomic_DNA"/>
</dbReference>
<feature type="domain" description="PASTA" evidence="1">
    <location>
        <begin position="30"/>
        <end position="88"/>
    </location>
</feature>
<dbReference type="CDD" id="cd06575">
    <property type="entry name" value="PASTA_Pbp2x-like_2"/>
    <property type="match status" value="1"/>
</dbReference>
<dbReference type="PROSITE" id="PS51178">
    <property type="entry name" value="PASTA"/>
    <property type="match status" value="1"/>
</dbReference>
<organism evidence="2">
    <name type="scientific">marine metagenome</name>
    <dbReference type="NCBI Taxonomy" id="408172"/>
    <lineage>
        <taxon>unclassified sequences</taxon>
        <taxon>metagenomes</taxon>
        <taxon>ecological metagenomes</taxon>
    </lineage>
</organism>
<sequence>HQTPKPKDHPKILIADDLRDNPLVPLSTYQDGYAVVPDVRGMSIKKAKKMLIKSNLRAKFKGSGHVVWQSPTPGTKKLPGAICTIGLN</sequence>
<evidence type="ECO:0000259" key="1">
    <source>
        <dbReference type="PROSITE" id="PS51178"/>
    </source>
</evidence>
<gene>
    <name evidence="2" type="ORF">METZ01_LOCUS159524</name>
</gene>
<name>A0A382AYN7_9ZZZZ</name>
<reference evidence="2" key="1">
    <citation type="submission" date="2018-05" db="EMBL/GenBank/DDBJ databases">
        <authorList>
            <person name="Lanie J.A."/>
            <person name="Ng W.-L."/>
            <person name="Kazmierczak K.M."/>
            <person name="Andrzejewski T.M."/>
            <person name="Davidsen T.M."/>
            <person name="Wayne K.J."/>
            <person name="Tettelin H."/>
            <person name="Glass J.I."/>
            <person name="Rusch D."/>
            <person name="Podicherti R."/>
            <person name="Tsui H.-C.T."/>
            <person name="Winkler M.E."/>
        </authorList>
    </citation>
    <scope>NUCLEOTIDE SEQUENCE</scope>
</reference>
<dbReference type="AlphaFoldDB" id="A0A382AYN7"/>
<accession>A0A382AYN7</accession>
<dbReference type="SUPFAM" id="SSF54184">
    <property type="entry name" value="Penicillin-binding protein 2x (pbp-2x), c-terminal domain"/>
    <property type="match status" value="1"/>
</dbReference>
<dbReference type="Gene3D" id="3.30.10.20">
    <property type="match status" value="1"/>
</dbReference>